<feature type="transmembrane region" description="Helical" evidence="16">
    <location>
        <begin position="78"/>
        <end position="96"/>
    </location>
</feature>
<evidence type="ECO:0000256" key="1">
    <source>
        <dbReference type="ARBA" id="ARBA00000085"/>
    </source>
</evidence>
<feature type="domain" description="Response regulatory" evidence="18">
    <location>
        <begin position="936"/>
        <end position="1052"/>
    </location>
</feature>
<dbReference type="Gene3D" id="3.30.450.20">
    <property type="entry name" value="PAS domain"/>
    <property type="match status" value="2"/>
</dbReference>
<dbReference type="Gene3D" id="1.10.287.130">
    <property type="match status" value="1"/>
</dbReference>
<evidence type="ECO:0000313" key="22">
    <source>
        <dbReference type="Proteomes" id="UP000198415"/>
    </source>
</evidence>
<evidence type="ECO:0000256" key="2">
    <source>
        <dbReference type="ARBA" id="ARBA00004651"/>
    </source>
</evidence>
<dbReference type="InterPro" id="IPR013655">
    <property type="entry name" value="PAS_fold_3"/>
</dbReference>
<keyword evidence="13 16" id="KW-0472">Membrane</keyword>
<dbReference type="Proteomes" id="UP000198415">
    <property type="component" value="Unassembled WGS sequence"/>
</dbReference>
<protein>
    <recommendedName>
        <fullName evidence="3">histidine kinase</fullName>
        <ecNumber evidence="3">2.7.13.3</ecNumber>
    </recommendedName>
</protein>
<dbReference type="NCBIfam" id="TIGR00229">
    <property type="entry name" value="sensory_box"/>
    <property type="match status" value="2"/>
</dbReference>
<dbReference type="Pfam" id="PF00072">
    <property type="entry name" value="Response_reg"/>
    <property type="match status" value="2"/>
</dbReference>
<feature type="domain" description="Histidine kinase" evidence="17">
    <location>
        <begin position="557"/>
        <end position="782"/>
    </location>
</feature>
<keyword evidence="4" id="KW-1003">Cell membrane</keyword>
<dbReference type="InterPro" id="IPR035965">
    <property type="entry name" value="PAS-like_dom_sf"/>
</dbReference>
<evidence type="ECO:0000259" key="20">
    <source>
        <dbReference type="PROSITE" id="PS50113"/>
    </source>
</evidence>
<keyword evidence="22" id="KW-1185">Reference proteome</keyword>
<evidence type="ECO:0000256" key="15">
    <source>
        <dbReference type="SAM" id="MobiDB-lite"/>
    </source>
</evidence>
<comment type="catalytic activity">
    <reaction evidence="1">
        <text>ATP + protein L-histidine = ADP + protein N-phospho-L-histidine.</text>
        <dbReference type="EC" id="2.7.13.3"/>
    </reaction>
</comment>
<keyword evidence="10" id="KW-0067">ATP-binding</keyword>
<proteinExistence type="predicted"/>
<dbReference type="CDD" id="cd00130">
    <property type="entry name" value="PAS"/>
    <property type="match status" value="2"/>
</dbReference>
<dbReference type="CDD" id="cd00082">
    <property type="entry name" value="HisKA"/>
    <property type="match status" value="1"/>
</dbReference>
<dbReference type="Pfam" id="PF02518">
    <property type="entry name" value="HATPase_c"/>
    <property type="match status" value="1"/>
</dbReference>
<dbReference type="SMART" id="SM00086">
    <property type="entry name" value="PAC"/>
    <property type="match status" value="2"/>
</dbReference>
<feature type="transmembrane region" description="Helical" evidence="16">
    <location>
        <begin position="151"/>
        <end position="171"/>
    </location>
</feature>
<dbReference type="Gene3D" id="3.30.565.10">
    <property type="entry name" value="Histidine kinase-like ATPase, C-terminal domain"/>
    <property type="match status" value="1"/>
</dbReference>
<evidence type="ECO:0000256" key="4">
    <source>
        <dbReference type="ARBA" id="ARBA00022475"/>
    </source>
</evidence>
<dbReference type="InterPro" id="IPR007895">
    <property type="entry name" value="MASE1"/>
</dbReference>
<feature type="domain" description="PAS" evidence="19">
    <location>
        <begin position="417"/>
        <end position="487"/>
    </location>
</feature>
<dbReference type="PROSITE" id="PS50112">
    <property type="entry name" value="PAS"/>
    <property type="match status" value="2"/>
</dbReference>
<dbReference type="AlphaFoldDB" id="A0A239K630"/>
<evidence type="ECO:0000256" key="13">
    <source>
        <dbReference type="ARBA" id="ARBA00023136"/>
    </source>
</evidence>
<feature type="compositionally biased region" description="Polar residues" evidence="15">
    <location>
        <begin position="1083"/>
        <end position="1096"/>
    </location>
</feature>
<dbReference type="SMART" id="SM00387">
    <property type="entry name" value="HATPase_c"/>
    <property type="match status" value="1"/>
</dbReference>
<dbReference type="SUPFAM" id="SSF55785">
    <property type="entry name" value="PYP-like sensor domain (PAS domain)"/>
    <property type="match status" value="2"/>
</dbReference>
<dbReference type="CDD" id="cd00156">
    <property type="entry name" value="REC"/>
    <property type="match status" value="1"/>
</dbReference>
<dbReference type="InterPro" id="IPR004358">
    <property type="entry name" value="Sig_transdc_His_kin-like_C"/>
</dbReference>
<dbReference type="SMART" id="SM00448">
    <property type="entry name" value="REC"/>
    <property type="match status" value="2"/>
</dbReference>
<dbReference type="PROSITE" id="PS50110">
    <property type="entry name" value="RESPONSE_REGULATORY"/>
    <property type="match status" value="2"/>
</dbReference>
<dbReference type="InterPro" id="IPR001789">
    <property type="entry name" value="Sig_transdc_resp-reg_receiver"/>
</dbReference>
<dbReference type="InterPro" id="IPR000014">
    <property type="entry name" value="PAS"/>
</dbReference>
<evidence type="ECO:0000259" key="19">
    <source>
        <dbReference type="PROSITE" id="PS50112"/>
    </source>
</evidence>
<dbReference type="InterPro" id="IPR036097">
    <property type="entry name" value="HisK_dim/P_sf"/>
</dbReference>
<evidence type="ECO:0000259" key="18">
    <source>
        <dbReference type="PROSITE" id="PS50110"/>
    </source>
</evidence>
<evidence type="ECO:0000256" key="7">
    <source>
        <dbReference type="ARBA" id="ARBA00022692"/>
    </source>
</evidence>
<dbReference type="CDD" id="cd17546">
    <property type="entry name" value="REC_hyHK_CKI1_RcsC-like"/>
    <property type="match status" value="1"/>
</dbReference>
<feature type="transmembrane region" description="Helical" evidence="16">
    <location>
        <begin position="53"/>
        <end position="72"/>
    </location>
</feature>
<dbReference type="PANTHER" id="PTHR45339">
    <property type="entry name" value="HYBRID SIGNAL TRANSDUCTION HISTIDINE KINASE J"/>
    <property type="match status" value="1"/>
</dbReference>
<dbReference type="SUPFAM" id="SSF55874">
    <property type="entry name" value="ATPase domain of HSP90 chaperone/DNA topoisomerase II/histidine kinase"/>
    <property type="match status" value="1"/>
</dbReference>
<feature type="domain" description="PAC" evidence="20">
    <location>
        <begin position="371"/>
        <end position="423"/>
    </location>
</feature>
<evidence type="ECO:0000256" key="5">
    <source>
        <dbReference type="ARBA" id="ARBA00022553"/>
    </source>
</evidence>
<dbReference type="InterPro" id="IPR005467">
    <property type="entry name" value="His_kinase_dom"/>
</dbReference>
<evidence type="ECO:0000256" key="9">
    <source>
        <dbReference type="ARBA" id="ARBA00022777"/>
    </source>
</evidence>
<evidence type="ECO:0000256" key="3">
    <source>
        <dbReference type="ARBA" id="ARBA00012438"/>
    </source>
</evidence>
<dbReference type="InterPro" id="IPR000700">
    <property type="entry name" value="PAS-assoc_C"/>
</dbReference>
<organism evidence="21 22">
    <name type="scientific">Actinoplanes regularis</name>
    <dbReference type="NCBI Taxonomy" id="52697"/>
    <lineage>
        <taxon>Bacteria</taxon>
        <taxon>Bacillati</taxon>
        <taxon>Actinomycetota</taxon>
        <taxon>Actinomycetes</taxon>
        <taxon>Micromonosporales</taxon>
        <taxon>Micromonosporaceae</taxon>
        <taxon>Actinoplanes</taxon>
    </lineage>
</organism>
<dbReference type="CDD" id="cd16922">
    <property type="entry name" value="HATPase_EvgS-ArcB-TorS-like"/>
    <property type="match status" value="1"/>
</dbReference>
<evidence type="ECO:0000256" key="16">
    <source>
        <dbReference type="SAM" id="Phobius"/>
    </source>
</evidence>
<dbReference type="SUPFAM" id="SSF52172">
    <property type="entry name" value="CheY-like"/>
    <property type="match status" value="2"/>
</dbReference>
<feature type="domain" description="PAS" evidence="19">
    <location>
        <begin position="299"/>
        <end position="369"/>
    </location>
</feature>
<dbReference type="SMART" id="SM00091">
    <property type="entry name" value="PAS"/>
    <property type="match status" value="2"/>
</dbReference>
<dbReference type="SUPFAM" id="SSF47384">
    <property type="entry name" value="Homodimeric domain of signal transducing histidine kinase"/>
    <property type="match status" value="1"/>
</dbReference>
<dbReference type="Pfam" id="PF08448">
    <property type="entry name" value="PAS_4"/>
    <property type="match status" value="1"/>
</dbReference>
<evidence type="ECO:0000256" key="14">
    <source>
        <dbReference type="PROSITE-ProRule" id="PRU00169"/>
    </source>
</evidence>
<gene>
    <name evidence="21" type="ORF">SAMN06264365_14311</name>
</gene>
<feature type="transmembrane region" description="Helical" evidence="16">
    <location>
        <begin position="20"/>
        <end position="46"/>
    </location>
</feature>
<feature type="transmembrane region" description="Helical" evidence="16">
    <location>
        <begin position="217"/>
        <end position="234"/>
    </location>
</feature>
<dbReference type="GO" id="GO:0000155">
    <property type="term" value="F:phosphorelay sensor kinase activity"/>
    <property type="evidence" value="ECO:0007669"/>
    <property type="project" value="InterPro"/>
</dbReference>
<evidence type="ECO:0000256" key="11">
    <source>
        <dbReference type="ARBA" id="ARBA00022989"/>
    </source>
</evidence>
<dbReference type="Gene3D" id="3.40.50.2300">
    <property type="match status" value="2"/>
</dbReference>
<name>A0A239K630_9ACTN</name>
<feature type="modified residue" description="4-aspartylphosphate" evidence="14">
    <location>
        <position position="985"/>
    </location>
</feature>
<dbReference type="PROSITE" id="PS50113">
    <property type="entry name" value="PAC"/>
    <property type="match status" value="1"/>
</dbReference>
<keyword evidence="8" id="KW-0547">Nucleotide-binding</keyword>
<dbReference type="Pfam" id="PF05231">
    <property type="entry name" value="MASE1"/>
    <property type="match status" value="1"/>
</dbReference>
<evidence type="ECO:0000256" key="8">
    <source>
        <dbReference type="ARBA" id="ARBA00022741"/>
    </source>
</evidence>
<dbReference type="InterPro" id="IPR036890">
    <property type="entry name" value="HATPase_C_sf"/>
</dbReference>
<keyword evidence="6" id="KW-0808">Transferase</keyword>
<dbReference type="InterPro" id="IPR003594">
    <property type="entry name" value="HATPase_dom"/>
</dbReference>
<dbReference type="GO" id="GO:0005524">
    <property type="term" value="F:ATP binding"/>
    <property type="evidence" value="ECO:0007669"/>
    <property type="project" value="UniProtKB-KW"/>
</dbReference>
<keyword evidence="11 16" id="KW-1133">Transmembrane helix</keyword>
<dbReference type="PANTHER" id="PTHR45339:SF1">
    <property type="entry name" value="HYBRID SIGNAL TRANSDUCTION HISTIDINE KINASE J"/>
    <property type="match status" value="1"/>
</dbReference>
<feature type="region of interest" description="Disordered" evidence="15">
    <location>
        <begin position="1054"/>
        <end position="1096"/>
    </location>
</feature>
<feature type="transmembrane region" description="Helical" evidence="16">
    <location>
        <begin position="239"/>
        <end position="259"/>
    </location>
</feature>
<dbReference type="InterPro" id="IPR013656">
    <property type="entry name" value="PAS_4"/>
</dbReference>
<evidence type="ECO:0000313" key="21">
    <source>
        <dbReference type="EMBL" id="SNT13410.1"/>
    </source>
</evidence>
<accession>A0A239K630</accession>
<evidence type="ECO:0000259" key="17">
    <source>
        <dbReference type="PROSITE" id="PS50109"/>
    </source>
</evidence>
<keyword evidence="12" id="KW-0902">Two-component regulatory system</keyword>
<keyword evidence="9" id="KW-0418">Kinase</keyword>
<feature type="domain" description="Response regulatory" evidence="18">
    <location>
        <begin position="799"/>
        <end position="919"/>
    </location>
</feature>
<evidence type="ECO:0000256" key="12">
    <source>
        <dbReference type="ARBA" id="ARBA00023012"/>
    </source>
</evidence>
<evidence type="ECO:0000256" key="10">
    <source>
        <dbReference type="ARBA" id="ARBA00022840"/>
    </source>
</evidence>
<dbReference type="EC" id="2.7.13.3" evidence="3"/>
<feature type="transmembrane region" description="Helical" evidence="16">
    <location>
        <begin position="183"/>
        <end position="205"/>
    </location>
</feature>
<feature type="transmembrane region" description="Helical" evidence="16">
    <location>
        <begin position="117"/>
        <end position="139"/>
    </location>
</feature>
<reference evidence="21 22" key="1">
    <citation type="submission" date="2017-06" db="EMBL/GenBank/DDBJ databases">
        <authorList>
            <person name="Kim H.J."/>
            <person name="Triplett B.A."/>
        </authorList>
    </citation>
    <scope>NUCLEOTIDE SEQUENCE [LARGE SCALE GENOMIC DNA]</scope>
    <source>
        <strain evidence="21 22">DSM 43151</strain>
    </source>
</reference>
<keyword evidence="7 16" id="KW-0812">Transmembrane</keyword>
<dbReference type="Pfam" id="PF00512">
    <property type="entry name" value="HisKA"/>
    <property type="match status" value="1"/>
</dbReference>
<dbReference type="SMART" id="SM00388">
    <property type="entry name" value="HisKA"/>
    <property type="match status" value="1"/>
</dbReference>
<keyword evidence="5 14" id="KW-0597">Phosphoprotein</keyword>
<dbReference type="EMBL" id="FZNR01000043">
    <property type="protein sequence ID" value="SNT13410.1"/>
    <property type="molecule type" value="Genomic_DNA"/>
</dbReference>
<dbReference type="FunFam" id="3.30.565.10:FF:000078">
    <property type="entry name" value="Two-component sensor histidine kinase"/>
    <property type="match status" value="1"/>
</dbReference>
<comment type="subcellular location">
    <subcellularLocation>
        <location evidence="2">Cell membrane</location>
        <topology evidence="2">Multi-pass membrane protein</topology>
    </subcellularLocation>
</comment>
<dbReference type="InterPro" id="IPR011006">
    <property type="entry name" value="CheY-like_superfamily"/>
</dbReference>
<dbReference type="GO" id="GO:0005886">
    <property type="term" value="C:plasma membrane"/>
    <property type="evidence" value="ECO:0007669"/>
    <property type="project" value="UniProtKB-SubCell"/>
</dbReference>
<evidence type="ECO:0000256" key="6">
    <source>
        <dbReference type="ARBA" id="ARBA00022679"/>
    </source>
</evidence>
<dbReference type="InterPro" id="IPR001610">
    <property type="entry name" value="PAC"/>
</dbReference>
<sequence length="1096" mass="118205">MKTVVTVSLFLVGYVVLQQIGLWLVVSAVELAVFWPVLGFAMAVLARVPVRMWPVYVGLLSVATLVGNILNGNTVPGSVIYALANALQVVGGAVLVRRARANGEECGFGTTSWITRALLPAALLPPAAAALVATTTVMIDSGVAASAGLFWWLWFSSGALGVLAMLPVVEACSGIGWQHRWSALRLVEGLLVVVVEAALLVKVFAAEGDGPYQTWQWPFVLLPAVLWAAVRFGLRFTTVFAAALTTAVVGGTAGGYGPFAQQASMNDRMLSVQGFCVVMFLSSQVIAHAIATRETAERTLRERSEAMSLAVEGIAFIDPQGRYVRVNPAYAASLGNIPEQLVGQSWESTVHPDDVPALRAAYETMLREGKATVTARGVRRDGTIFFQEITMITQSDADGRPTGHHCFVRDITQRQSAEQRVSQFFALSQDLLCMLGSDGYFKRVNPAWTETLGYTEHELLSRTYTDFIHPDDREATLAQLAKTVSNAATNPLFDNRYRCKDGSYRWLRWTSSIDEVDKMLYGVARDVTEAKETERAMALARDQALETARMKTQFVATMSHEIRTPMNGVIGLADLLERTTLTEKQRRYVDGIRTAGSGLLDIINDILDYSKIESGKIVLEESDFDLARLIGDTAALLGDSARRKNLYLNVEVDPALPSGLHGDPGRLRQILLNLIGNAIKFTERGGVTVRAEAVAQPAGVAPGQFMLAMSVRDTGIGMDKATQSRIFEPFRQADASTTRVYGGTGLGLAITRQLAHAMGGDVTVDSGPGLGATFTVTVLLTTAAGDTAHVDPLARSALRILVVDDNEINQFILNDNLEQWGMRSESVSSAHEALALLRDEAANGRRFDLAIIDMHMPMMDGLQLSMAISQHAEIPATPIILFTSGDQITKDEAARAGIRASLTKPVDHSTLLDTLIGITGSPQSISAPLDKHGAGRILLVEDNDINQIVAADLLDQLGYDVDIAADGIEAIAKATENDYNAILMDCQMPRMDGYTATAGLRAQASTAAIPIIAMTADAFEEGRERCIAAGMNDYLSKPIHADELERTLTRWVHDEGAGEPESPLPHDRHPGSTSTSTSTSTSASVESRASGKRSSN</sequence>
<dbReference type="InterPro" id="IPR003661">
    <property type="entry name" value="HisK_dim/P_dom"/>
</dbReference>
<dbReference type="PROSITE" id="PS50109">
    <property type="entry name" value="HIS_KIN"/>
    <property type="match status" value="1"/>
</dbReference>
<feature type="compositionally biased region" description="Low complexity" evidence="15">
    <location>
        <begin position="1072"/>
        <end position="1082"/>
    </location>
</feature>
<feature type="modified residue" description="4-aspartylphosphate" evidence="14">
    <location>
        <position position="853"/>
    </location>
</feature>
<dbReference type="FunFam" id="1.10.287.130:FF:000004">
    <property type="entry name" value="Ethylene receptor 1"/>
    <property type="match status" value="1"/>
</dbReference>
<dbReference type="Pfam" id="PF08447">
    <property type="entry name" value="PAS_3"/>
    <property type="match status" value="1"/>
</dbReference>
<dbReference type="PRINTS" id="PR00344">
    <property type="entry name" value="BCTRLSENSOR"/>
</dbReference>